<dbReference type="EMBL" id="CP004325">
    <property type="protein sequence ID" value="AHH07585.1"/>
    <property type="molecule type" value="Genomic_DNA"/>
</dbReference>
<proteinExistence type="predicted"/>
<dbReference type="NCBIfam" id="NF047534">
    <property type="entry name" value="lipo_BTA121_dup"/>
    <property type="match status" value="7"/>
</dbReference>
<keyword evidence="1" id="KW-0614">Plasmid</keyword>
<dbReference type="HOGENOM" id="CLU_231589_0_0_12"/>
<reference evidence="1" key="1">
    <citation type="submission" date="2013-02" db="EMBL/GenBank/DDBJ databases">
        <title>Comparative genomics of Borrelia species.</title>
        <authorList>
            <person name="Schwan T.G."/>
            <person name="Raffel S.J."/>
            <person name="Porcella S.F."/>
        </authorList>
    </citation>
    <scope>NUCLEOTIDE SEQUENCE</scope>
    <source>
        <strain evidence="1">DOU</strain>
        <plasmid evidence="1">unnamed</plasmid>
    </source>
</reference>
<organism evidence="1">
    <name type="scientific">Borrelia crocidurae DOU</name>
    <dbReference type="NCBI Taxonomy" id="1293575"/>
    <lineage>
        <taxon>Bacteria</taxon>
        <taxon>Pseudomonadati</taxon>
        <taxon>Spirochaetota</taxon>
        <taxon>Spirochaetia</taxon>
        <taxon>Spirochaetales</taxon>
        <taxon>Borreliaceae</taxon>
        <taxon>Borrelia</taxon>
    </lineage>
</organism>
<sequence>MSQKRTLQTIKEQLSEDEKIALNFFEDLIVRRNEDEFRNYYGLDKNISFPYGRYSKYYFDECVVMMDSEGLLKLALLFIMSTLNARTAVKHVMEHYNGPNKNIWADRFKKETIEYFRYLIMLTRSEPFGYTVERRRMFYYELISISQAPSFGKIAKDIIDSVIIKQLDKDQKDALNFFEKAVPKSVYNPAYPSKQAFYPFIAYLTIDNLKRVLSKIVTTLHAKKIAEQALSSYIGIKKDIFNKMLKDAEGQYERYLGSILNANSLDDVYYDLSREIDVPRFKSIAHSISYYISEIKHLNDEETDALNFFEGSITELNPDDPDDHKLITHAKEDFYLLLKHIGIDNLQFQKFLSGIVVTLNAIKVAEKTISNYDSSVKDMLMQKLRNAKASYIKYLKNICNTHSFDEIYNRLSVETYDAPRFVNILNYIIYHNMISQLSNEERAALAFLEDSVKIPNLDATGNFKSIMHTKQTFYQLILGTADVNKSIAALRVVAATLSEKKLTEKALLNCHGPEKDVFMQELKDAETIYINCLKTICSTFFVEEMNSNLLREANYAYHFEILRKKILAYNDFYDKILAQLRDDEKKALDFLKNAITNPNLDNPADSEMTIQARQNYNRFILNIDVIGKLREVLSVIVKILDAKESVEQVFAKYIGWLSLKDMFVQMFKDKEREYIKHLKTVCSTSSIYELYNDDNLLKSTECESYFKSIVRSIKSYHDIYAQVLEKLDSDQIHALTFLENAISIPNFNDPDDLSVIREASNIFYKFCESSLGAGSIKIKEVLSGIAGTLNEKKRVERILSRYGGPDKDVLVKRLKDKETEYMKRLKTACDTFNSDDLYKNLLGTLQYGLEFKSIIVEDIKSYYDIYDQVLEKLSNDKMRAALTFLESAISISNPNDPDDLSIVSRLRGAFYDFCKSFLDTDSIAGLEKAISGILETLSKKEGVERILAEYDGPNKNILTQRLKDIETEYSTYLKNICNPDSIYDMEKSLLSNSNNASIFNSIETEVTSCNSKYINIISEFNEEEKRAFIFFKDSVIDPNLEPLDNSAMMLRIIQNFSYFLFNTAYGSFDNLEKAILSIVMILRTRESAEKVIEKYVAGSEKNMIERIFQVEEMRYKKYLKSIFYYDMSSSNNTIYFDLMQKKYDPYLWEGIVNGTYRYYDIFSKISEQLSNEERDALAFLEDTIINLVPGDPEGHEVTIETRKYRSFIVDSDNIDKLRSALLNIVLTLNAKKMAKKALVGYTGVGKSILLAKLEDTKAEYVRYLRSICDTCSMYDHLSSAQNYVLQFEGIVNAINSYSSIMKKLGDEERDALIFVEDSIMIYNPNDPSDYKSTMDLSVNYSDFVLKEFDIDVFKRVLSKVVKTLKSKKLIESFLKDYAEPGKYILEQRFQEVKAEYMKYLKSICNVFTVEDIKSNLLSNSDYSSQFDSIVTSIILHRGVLERLDANDKKALDYLEKCITRSNPYDSDDHEITIQGKRNYNLLILEANDIGKLKLLLSGIVATLNTKKTIEDALKEYTEIGKNALEQKLQDIETEYKRHLKNICDVSTVDEMKDDLLSDSDYTPQFSSIATSIASYKSVLERLGVDYREALDFIEKYITRSNPGGLNDHEIIIQMKRNYDLLMLDANNDISKFKPVLLGVVETLKAKEKAKDVLKKYTEPGKDVLEQQLQEIEAEYMKSLKNLCNASSLRVMRDSLSRSSNYSFRFDSIVNSIAFYNSILERLGDNDKKALNYLEKCITRSNPDDSNDYEITIQVKRNYDLLMLDANNDISKFKRVLLGVVETLEAKEKAKDALQWDTKLGKDVLEQQLQEIEAEYMKHLKSICNVSTVDEMKSNLLSNSDYSSQFEGILKSVALYSGILERLGDNDKKALNYLEKCITRSNPDDSNEHKITTQMTRNYDLLMLDANNDIDKFKLVLLGIVETLKAKKKAKNALREYTKPGKDILEQRLKDAEAKYKKYLKGICNALYFNEMYNNLLRKTDNSSQFKRILGVIKFYSLSYHNFVIIMGQLSEDEQNALIFLEYAITNPSSDDPNDHEVIIRAKQNYNLLMLYKYDISQFKLILLGIVKTLKEKKLAKDALQKYAMIEKDVLEQRFQDIKTKYMKHLKNICNISSIDEMKSKLLNNADHSFKFRNIVESINYHISIEERLNSDEKDALAFLESAITIFNQSNLEFVTHTKYDFYIFILQIGNIDRLKAILLGIVKMLNATKEIEKVLGNYSGTNKEQFIQRLQKENTNYVKYLKRVCNTYSFVKMYSDLLNRANDVLQFISIDVDLKYYTKLIMKYNHVSGLQVFIDRSRILITELLYKFSLSNEQKETAMYLRKALVDTAKTYTNDTFYDLLFKLNVDRVKAIVNNMLEGHHLSLFYKASKTIKNIQVPDVKRRLQDRLDMAENKYLELLKNYSDVNFTVEQIYANLVDNKNAGSDFQSISTESESEIERLA</sequence>
<name>W5SL21_9SPIR</name>
<dbReference type="RefSeq" id="WP_025401473.1">
    <property type="nucleotide sequence ID" value="NZ_CP004325.1"/>
</dbReference>
<geneLocation type="plasmid" evidence="1">
    <name>unnamed</name>
</geneLocation>
<evidence type="ECO:0000313" key="1">
    <source>
        <dbReference type="EMBL" id="AHH07585.1"/>
    </source>
</evidence>
<protein>
    <submittedName>
        <fullName evidence="1">Uncharacterized protein</fullName>
    </submittedName>
</protein>
<gene>
    <name evidence="1" type="ORF">BCD_1519</name>
</gene>
<accession>W5SL21</accession>